<feature type="region of interest" description="Disordered" evidence="1">
    <location>
        <begin position="286"/>
        <end position="310"/>
    </location>
</feature>
<evidence type="ECO:0000313" key="4">
    <source>
        <dbReference type="Proteomes" id="UP000481583"/>
    </source>
</evidence>
<feature type="transmembrane region" description="Helical" evidence="2">
    <location>
        <begin position="12"/>
        <end position="32"/>
    </location>
</feature>
<dbReference type="EMBL" id="JAAKZV010000001">
    <property type="protein sequence ID" value="NGN62389.1"/>
    <property type="molecule type" value="Genomic_DNA"/>
</dbReference>
<name>A0A6G4TQV3_9ACTN</name>
<dbReference type="RefSeq" id="WP_165229574.1">
    <property type="nucleotide sequence ID" value="NZ_JAAKZV010000001.1"/>
</dbReference>
<evidence type="ECO:0000313" key="3">
    <source>
        <dbReference type="EMBL" id="NGN62389.1"/>
    </source>
</evidence>
<protein>
    <submittedName>
        <fullName evidence="3">DUF4436 family protein</fullName>
    </submittedName>
</protein>
<feature type="compositionally biased region" description="Pro residues" evidence="1">
    <location>
        <begin position="299"/>
        <end position="310"/>
    </location>
</feature>
<feature type="transmembrane region" description="Helical" evidence="2">
    <location>
        <begin position="226"/>
        <end position="244"/>
    </location>
</feature>
<evidence type="ECO:0000256" key="2">
    <source>
        <dbReference type="SAM" id="Phobius"/>
    </source>
</evidence>
<organism evidence="3 4">
    <name type="scientific">Streptomyces coryli</name>
    <dbReference type="NCBI Taxonomy" id="1128680"/>
    <lineage>
        <taxon>Bacteria</taxon>
        <taxon>Bacillati</taxon>
        <taxon>Actinomycetota</taxon>
        <taxon>Actinomycetes</taxon>
        <taxon>Kitasatosporales</taxon>
        <taxon>Streptomycetaceae</taxon>
        <taxon>Streptomyces</taxon>
    </lineage>
</organism>
<dbReference type="Proteomes" id="UP000481583">
    <property type="component" value="Unassembled WGS sequence"/>
</dbReference>
<accession>A0A6G4TQV3</accession>
<dbReference type="AlphaFoldDB" id="A0A6G4TQV3"/>
<comment type="caution">
    <text evidence="3">The sequence shown here is derived from an EMBL/GenBank/DDBJ whole genome shotgun (WGS) entry which is preliminary data.</text>
</comment>
<keyword evidence="2" id="KW-1133">Transmembrane helix</keyword>
<feature type="transmembrane region" description="Helical" evidence="2">
    <location>
        <begin position="256"/>
        <end position="279"/>
    </location>
</feature>
<gene>
    <name evidence="3" type="ORF">G5C51_00485</name>
</gene>
<keyword evidence="2" id="KW-0472">Membrane</keyword>
<keyword evidence="2" id="KW-0812">Transmembrane</keyword>
<evidence type="ECO:0000256" key="1">
    <source>
        <dbReference type="SAM" id="MobiDB-lite"/>
    </source>
</evidence>
<feature type="transmembrane region" description="Helical" evidence="2">
    <location>
        <begin position="190"/>
        <end position="214"/>
    </location>
</feature>
<dbReference type="InterPro" id="IPR027948">
    <property type="entry name" value="DUF4436"/>
</dbReference>
<dbReference type="Pfam" id="PF14494">
    <property type="entry name" value="DUF4436"/>
    <property type="match status" value="1"/>
</dbReference>
<sequence>MLRRALRRRTVVHAGVLALIAVLCTAGILLYFNERDTRQVERVLGERESAVPIWFDVSGQRVDPTARELTVAIVPELTDRMRSEENDLGPKRRLVITTSAAERPEFVLPAHKPIGTQWMVFPVRRGTVTDYPFDRYQLRFGIMAEDGDRRLPVRVKFRETDPFFQVHVKNVRIDNKILIMQAEVSRSRSTLILAWFMMIAMWAIALAVLGGAWVVVGKSDGVNWSALSWMATSLFALVAFRNAAPGTPPIGSVIDYAAFFWAEGIIAACVVYVVLSGIWQEHGQLEQEAETTEPVTASGPPPPPSDGPTA</sequence>
<keyword evidence="4" id="KW-1185">Reference proteome</keyword>
<proteinExistence type="predicted"/>
<reference evidence="3 4" key="1">
    <citation type="submission" date="2020-02" db="EMBL/GenBank/DDBJ databases">
        <title>Whole-genome analyses of novel actinobacteria.</title>
        <authorList>
            <person name="Sahin N."/>
        </authorList>
    </citation>
    <scope>NUCLEOTIDE SEQUENCE [LARGE SCALE GENOMIC DNA]</scope>
    <source>
        <strain evidence="3 4">A7024</strain>
    </source>
</reference>